<dbReference type="InterPro" id="IPR007561">
    <property type="entry name" value="Cell_div_SepF/SepF-rel"/>
</dbReference>
<evidence type="ECO:0000313" key="7">
    <source>
        <dbReference type="Proteomes" id="UP000637720"/>
    </source>
</evidence>
<sequence length="145" mass="16123">MGMMNRLLGFFGLQDEVTEERVLVTQGEEEDEAPAVPSRPVRGRGNVVNLHAVRSAGAQVILCEPRSYEETQEIADHLRNRRAVVVNLHRVTPEMAKRIVDFLSGTVYAIDGLIQKVGPQIFLCTPDNVEVHGTITHPDAPKTER</sequence>
<dbReference type="InterPro" id="IPR023052">
    <property type="entry name" value="Cell_div_SepF"/>
</dbReference>
<dbReference type="RefSeq" id="WP_054669637.1">
    <property type="nucleotide sequence ID" value="NZ_BMOF01000002.1"/>
</dbReference>
<keyword evidence="5" id="KW-0963">Cytoplasm</keyword>
<comment type="caution">
    <text evidence="6">The sequence shown here is derived from an EMBL/GenBank/DDBJ whole genome shotgun (WGS) entry which is preliminary data.</text>
</comment>
<organism evidence="6 7">
    <name type="scientific">Calditerricola satsumensis</name>
    <dbReference type="NCBI Taxonomy" id="373054"/>
    <lineage>
        <taxon>Bacteria</taxon>
        <taxon>Bacillati</taxon>
        <taxon>Bacillota</taxon>
        <taxon>Bacilli</taxon>
        <taxon>Bacillales</taxon>
        <taxon>Bacillaceae</taxon>
        <taxon>Calditerricola</taxon>
    </lineage>
</organism>
<comment type="similarity">
    <text evidence="5">Belongs to the SepF family.</text>
</comment>
<evidence type="ECO:0000256" key="3">
    <source>
        <dbReference type="ARBA" id="ARBA00023306"/>
    </source>
</evidence>
<comment type="subunit">
    <text evidence="5">Homodimer. Interacts with FtsZ.</text>
</comment>
<proteinExistence type="inferred from homology"/>
<evidence type="ECO:0000313" key="6">
    <source>
        <dbReference type="EMBL" id="GGJ92209.1"/>
    </source>
</evidence>
<protein>
    <recommendedName>
        <fullName evidence="5">Cell division protein SepF</fullName>
    </recommendedName>
</protein>
<evidence type="ECO:0000256" key="5">
    <source>
        <dbReference type="HAMAP-Rule" id="MF_01197"/>
    </source>
</evidence>
<dbReference type="Pfam" id="PF04472">
    <property type="entry name" value="SepF"/>
    <property type="match status" value="1"/>
</dbReference>
<accession>A0A8J3B613</accession>
<dbReference type="GO" id="GO:0043093">
    <property type="term" value="P:FtsZ-dependent cytokinesis"/>
    <property type="evidence" value="ECO:0007669"/>
    <property type="project" value="UniProtKB-UniRule"/>
</dbReference>
<reference evidence="6" key="2">
    <citation type="submission" date="2020-09" db="EMBL/GenBank/DDBJ databases">
        <authorList>
            <person name="Sun Q."/>
            <person name="Ohkuma M."/>
        </authorList>
    </citation>
    <scope>NUCLEOTIDE SEQUENCE</scope>
    <source>
        <strain evidence="6">JCM 14719</strain>
    </source>
</reference>
<dbReference type="PANTHER" id="PTHR35798:SF1">
    <property type="entry name" value="CELL DIVISION PROTEIN SEPF"/>
    <property type="match status" value="1"/>
</dbReference>
<keyword evidence="7" id="KW-1185">Reference proteome</keyword>
<evidence type="ECO:0000256" key="2">
    <source>
        <dbReference type="ARBA" id="ARBA00023210"/>
    </source>
</evidence>
<comment type="function">
    <text evidence="4 5">Cell division protein that is part of the divisome complex and is recruited early to the Z-ring. Probably stimulates Z-ring formation, perhaps through the cross-linking of FtsZ protofilaments. Its function overlaps with FtsA.</text>
</comment>
<dbReference type="PANTHER" id="PTHR35798">
    <property type="entry name" value="CELL DIVISION PROTEIN SEPF"/>
    <property type="match status" value="1"/>
</dbReference>
<dbReference type="GO" id="GO:0000917">
    <property type="term" value="P:division septum assembly"/>
    <property type="evidence" value="ECO:0007669"/>
    <property type="project" value="UniProtKB-KW"/>
</dbReference>
<keyword evidence="3 5" id="KW-0131">Cell cycle</keyword>
<reference evidence="6" key="1">
    <citation type="journal article" date="2014" name="Int. J. Syst. Evol. Microbiol.">
        <title>Complete genome sequence of Corynebacterium casei LMG S-19264T (=DSM 44701T), isolated from a smear-ripened cheese.</title>
        <authorList>
            <consortium name="US DOE Joint Genome Institute (JGI-PGF)"/>
            <person name="Walter F."/>
            <person name="Albersmeier A."/>
            <person name="Kalinowski J."/>
            <person name="Ruckert C."/>
        </authorList>
    </citation>
    <scope>NUCLEOTIDE SEQUENCE</scope>
    <source>
        <strain evidence="6">JCM 14719</strain>
    </source>
</reference>
<dbReference type="GO" id="GO:0005737">
    <property type="term" value="C:cytoplasm"/>
    <property type="evidence" value="ECO:0007669"/>
    <property type="project" value="UniProtKB-SubCell"/>
</dbReference>
<dbReference type="Gene3D" id="3.30.110.150">
    <property type="entry name" value="SepF-like protein"/>
    <property type="match status" value="1"/>
</dbReference>
<dbReference type="HAMAP" id="MF_01197">
    <property type="entry name" value="SepF"/>
    <property type="match status" value="1"/>
</dbReference>
<evidence type="ECO:0000256" key="1">
    <source>
        <dbReference type="ARBA" id="ARBA00022618"/>
    </source>
</evidence>
<dbReference type="AlphaFoldDB" id="A0A8J3B613"/>
<dbReference type="EMBL" id="BMOF01000002">
    <property type="protein sequence ID" value="GGJ92209.1"/>
    <property type="molecule type" value="Genomic_DNA"/>
</dbReference>
<gene>
    <name evidence="5 6" type="primary">sepF</name>
    <name evidence="6" type="ORF">GCM10007043_02360</name>
</gene>
<name>A0A8J3B613_9BACI</name>
<comment type="subcellular location">
    <subcellularLocation>
        <location evidence="5">Cytoplasm</location>
    </subcellularLocation>
    <text evidence="5">Localizes to the division site, in a FtsZ-dependent manner.</text>
</comment>
<evidence type="ECO:0000256" key="4">
    <source>
        <dbReference type="ARBA" id="ARBA00044936"/>
    </source>
</evidence>
<keyword evidence="2 5" id="KW-0717">Septation</keyword>
<keyword evidence="1 5" id="KW-0132">Cell division</keyword>
<dbReference type="Proteomes" id="UP000637720">
    <property type="component" value="Unassembled WGS sequence"/>
</dbReference>
<dbReference type="InterPro" id="IPR038594">
    <property type="entry name" value="SepF-like_sf"/>
</dbReference>